<dbReference type="PANTHER" id="PTHR47926">
    <property type="entry name" value="PENTATRICOPEPTIDE REPEAT-CONTAINING PROTEIN"/>
    <property type="match status" value="1"/>
</dbReference>
<feature type="domain" description="DYW" evidence="3">
    <location>
        <begin position="590"/>
        <end position="682"/>
    </location>
</feature>
<dbReference type="OrthoDB" id="185373at2759"/>
<feature type="repeat" description="PPR" evidence="2">
    <location>
        <begin position="273"/>
        <end position="307"/>
    </location>
</feature>
<evidence type="ECO:0000256" key="2">
    <source>
        <dbReference type="PROSITE-ProRule" id="PRU00708"/>
    </source>
</evidence>
<name>A0A843TV78_COLES</name>
<dbReference type="PANTHER" id="PTHR47926:SF473">
    <property type="entry name" value="(WILD MALAYSIAN BANANA) HYPOTHETICAL PROTEIN"/>
    <property type="match status" value="1"/>
</dbReference>
<dbReference type="FunFam" id="1.25.40.10:FF:000348">
    <property type="entry name" value="Pentatricopeptide repeat-containing protein chloroplastic"/>
    <property type="match status" value="1"/>
</dbReference>
<dbReference type="EMBL" id="NMUH01000123">
    <property type="protein sequence ID" value="MQL72209.1"/>
    <property type="molecule type" value="Genomic_DNA"/>
</dbReference>
<protein>
    <recommendedName>
        <fullName evidence="3">DYW domain-containing protein</fullName>
    </recommendedName>
</protein>
<evidence type="ECO:0000256" key="1">
    <source>
        <dbReference type="ARBA" id="ARBA00022737"/>
    </source>
</evidence>
<dbReference type="InterPro" id="IPR002885">
    <property type="entry name" value="PPR_rpt"/>
</dbReference>
<proteinExistence type="predicted"/>
<keyword evidence="1" id="KW-0677">Repeat</keyword>
<dbReference type="InterPro" id="IPR046848">
    <property type="entry name" value="E_motif"/>
</dbReference>
<keyword evidence="5" id="KW-1185">Reference proteome</keyword>
<dbReference type="SUPFAM" id="SSF48452">
    <property type="entry name" value="TPR-like"/>
    <property type="match status" value="1"/>
</dbReference>
<dbReference type="Pfam" id="PF20430">
    <property type="entry name" value="Eplus_motif"/>
    <property type="match status" value="1"/>
</dbReference>
<evidence type="ECO:0000313" key="4">
    <source>
        <dbReference type="EMBL" id="MQL72209.1"/>
    </source>
</evidence>
<dbReference type="Pfam" id="PF01535">
    <property type="entry name" value="PPR"/>
    <property type="match status" value="4"/>
</dbReference>
<dbReference type="Gene3D" id="1.25.40.10">
    <property type="entry name" value="Tetratricopeptide repeat domain"/>
    <property type="match status" value="4"/>
</dbReference>
<dbReference type="Proteomes" id="UP000652761">
    <property type="component" value="Unassembled WGS sequence"/>
</dbReference>
<dbReference type="GO" id="GO:0009451">
    <property type="term" value="P:RNA modification"/>
    <property type="evidence" value="ECO:0007669"/>
    <property type="project" value="InterPro"/>
</dbReference>
<reference evidence="4" key="1">
    <citation type="submission" date="2017-07" db="EMBL/GenBank/DDBJ databases">
        <title>Taro Niue Genome Assembly and Annotation.</title>
        <authorList>
            <person name="Atibalentja N."/>
            <person name="Keating K."/>
            <person name="Fields C.J."/>
        </authorList>
    </citation>
    <scope>NUCLEOTIDE SEQUENCE</scope>
    <source>
        <strain evidence="4">Niue_2</strain>
        <tissue evidence="4">Leaf</tissue>
    </source>
</reference>
<sequence>MRVGPNLAAISSAEHPVRTLLESCRNAKQLKQFHAHLIKGDADPFGSSASSFLLSFYAVSPHGNMAYAVALFFRLRNPSIFSWNSIIRGLSSCRKPEQAVSFFSEMLRRGFRPNKFTFPFVIKACTESSLIRSGLSVHTHAVKSGLESDPYVHSALIHMYANSKNLHTARKLFDQCSERDVVSWNSMIDGYVKCGELDLARSVFDRMACRDVISWNTMINGYGLMGNLIQARSLFEQMPLRNVVSWNSILAGHAKCGDVEGAYRIFSEMPHRDVVSWNAMLACYAQSGQSNEALALFNEMHSLKVKPTDATIVSLLSACGHLGALDQGECVHAYMKEHMIAINIVLGTALVDMYAKCGIIYLAKEIFDVLEHKDALAWNTMIAGLAMHGHAHEALQLFDEMVETGIRPDDITFIALLGACSHSGMVDKGRQLLQSMSTTYGIDPKVEHYGCVVDLLARAGLLEAAMEVIGNMPMEPNANAWGALLGGCRIHGNIDVGEGVGKRLLDLQPKHSGRYVLLSNIYATANKWEEARKVRKLMSAKGVAKLPGLSVIELEGAVHRFTAGDQTHPKTDAIYNKLFEISKQLKVEVGYAPDTKQVMFDIEEEEKEHSLSVHSEKLAVAFGLLYSQPCTVIRVVKNLRVCKDCHQFMKLVSRVYGREIIMRDRNRFHRFFGGECSCLDYW</sequence>
<evidence type="ECO:0000313" key="5">
    <source>
        <dbReference type="Proteomes" id="UP000652761"/>
    </source>
</evidence>
<dbReference type="Pfam" id="PF13041">
    <property type="entry name" value="PPR_2"/>
    <property type="match status" value="3"/>
</dbReference>
<dbReference type="FunFam" id="1.25.40.10:FF:000184">
    <property type="entry name" value="Pentatricopeptide repeat-containing protein, chloroplastic"/>
    <property type="match status" value="1"/>
</dbReference>
<feature type="repeat" description="PPR" evidence="2">
    <location>
        <begin position="180"/>
        <end position="214"/>
    </location>
</feature>
<dbReference type="InterPro" id="IPR046849">
    <property type="entry name" value="E2_motif"/>
</dbReference>
<organism evidence="4 5">
    <name type="scientific">Colocasia esculenta</name>
    <name type="common">Wild taro</name>
    <name type="synonym">Arum esculentum</name>
    <dbReference type="NCBI Taxonomy" id="4460"/>
    <lineage>
        <taxon>Eukaryota</taxon>
        <taxon>Viridiplantae</taxon>
        <taxon>Streptophyta</taxon>
        <taxon>Embryophyta</taxon>
        <taxon>Tracheophyta</taxon>
        <taxon>Spermatophyta</taxon>
        <taxon>Magnoliopsida</taxon>
        <taxon>Liliopsida</taxon>
        <taxon>Araceae</taxon>
        <taxon>Aroideae</taxon>
        <taxon>Colocasieae</taxon>
        <taxon>Colocasia</taxon>
    </lineage>
</organism>
<evidence type="ECO:0000259" key="3">
    <source>
        <dbReference type="Pfam" id="PF14432"/>
    </source>
</evidence>
<accession>A0A843TV78</accession>
<dbReference type="AlphaFoldDB" id="A0A843TV78"/>
<gene>
    <name evidence="4" type="ORF">Taro_004517</name>
</gene>
<dbReference type="Pfam" id="PF20431">
    <property type="entry name" value="E_motif"/>
    <property type="match status" value="1"/>
</dbReference>
<dbReference type="NCBIfam" id="TIGR00756">
    <property type="entry name" value="PPR"/>
    <property type="match status" value="6"/>
</dbReference>
<feature type="repeat" description="PPR" evidence="2">
    <location>
        <begin position="79"/>
        <end position="113"/>
    </location>
</feature>
<dbReference type="PROSITE" id="PS51375">
    <property type="entry name" value="PPR"/>
    <property type="match status" value="5"/>
</dbReference>
<dbReference type="GO" id="GO:0008270">
    <property type="term" value="F:zinc ion binding"/>
    <property type="evidence" value="ECO:0007669"/>
    <property type="project" value="InterPro"/>
</dbReference>
<dbReference type="Pfam" id="PF14432">
    <property type="entry name" value="DYW_deaminase"/>
    <property type="match status" value="1"/>
</dbReference>
<dbReference type="InterPro" id="IPR046960">
    <property type="entry name" value="PPR_At4g14850-like_plant"/>
</dbReference>
<feature type="repeat" description="PPR" evidence="2">
    <location>
        <begin position="374"/>
        <end position="408"/>
    </location>
</feature>
<dbReference type="GO" id="GO:0003723">
    <property type="term" value="F:RNA binding"/>
    <property type="evidence" value="ECO:0007669"/>
    <property type="project" value="InterPro"/>
</dbReference>
<dbReference type="InterPro" id="IPR011990">
    <property type="entry name" value="TPR-like_helical_dom_sf"/>
</dbReference>
<dbReference type="InterPro" id="IPR032867">
    <property type="entry name" value="DYW_dom"/>
</dbReference>
<feature type="repeat" description="PPR" evidence="2">
    <location>
        <begin position="242"/>
        <end position="272"/>
    </location>
</feature>
<comment type="caution">
    <text evidence="4">The sequence shown here is derived from an EMBL/GenBank/DDBJ whole genome shotgun (WGS) entry which is preliminary data.</text>
</comment>
<dbReference type="FunFam" id="1.25.40.10:FF:000470">
    <property type="entry name" value="Pentatricopeptide repeat-containing protein At5g66520"/>
    <property type="match status" value="1"/>
</dbReference>